<proteinExistence type="predicted"/>
<keyword evidence="2" id="KW-1185">Reference proteome</keyword>
<comment type="caution">
    <text evidence="1">The sequence shown here is derived from an EMBL/GenBank/DDBJ whole genome shotgun (WGS) entry which is preliminary data.</text>
</comment>
<reference evidence="1 2" key="1">
    <citation type="submission" date="2018-08" db="EMBL/GenBank/DDBJ databases">
        <title>Genome and evolution of the arbuscular mycorrhizal fungus Diversispora epigaea (formerly Glomus versiforme) and its bacterial endosymbionts.</title>
        <authorList>
            <person name="Sun X."/>
            <person name="Fei Z."/>
            <person name="Harrison M."/>
        </authorList>
    </citation>
    <scope>NUCLEOTIDE SEQUENCE [LARGE SCALE GENOMIC DNA]</scope>
    <source>
        <strain evidence="1 2">IT104</strain>
    </source>
</reference>
<name>A0A397IIY4_9GLOM</name>
<sequence>MNNNQKNQESIFQFVSNTINEARNALTNSEDINYTRKFGNQSNNEKLPVELLIPVESTGDKLNIQVKEEVYSIISDNDLDQIVQLIKKYQPNTRQVIIIGTLMRN</sequence>
<evidence type="ECO:0000313" key="2">
    <source>
        <dbReference type="Proteomes" id="UP000266861"/>
    </source>
</evidence>
<gene>
    <name evidence="1" type="ORF">Glove_209g62</name>
</gene>
<dbReference type="AlphaFoldDB" id="A0A397IIY4"/>
<accession>A0A397IIY4</accession>
<dbReference type="EMBL" id="PQFF01000196">
    <property type="protein sequence ID" value="RHZ75845.1"/>
    <property type="molecule type" value="Genomic_DNA"/>
</dbReference>
<organism evidence="1 2">
    <name type="scientific">Diversispora epigaea</name>
    <dbReference type="NCBI Taxonomy" id="1348612"/>
    <lineage>
        <taxon>Eukaryota</taxon>
        <taxon>Fungi</taxon>
        <taxon>Fungi incertae sedis</taxon>
        <taxon>Mucoromycota</taxon>
        <taxon>Glomeromycotina</taxon>
        <taxon>Glomeromycetes</taxon>
        <taxon>Diversisporales</taxon>
        <taxon>Diversisporaceae</taxon>
        <taxon>Diversispora</taxon>
    </lineage>
</organism>
<dbReference type="Proteomes" id="UP000266861">
    <property type="component" value="Unassembled WGS sequence"/>
</dbReference>
<evidence type="ECO:0000313" key="1">
    <source>
        <dbReference type="EMBL" id="RHZ75845.1"/>
    </source>
</evidence>
<protein>
    <submittedName>
        <fullName evidence="1">Uncharacterized protein</fullName>
    </submittedName>
</protein>